<dbReference type="ExpressionAtlas" id="A0A2R8Y5H8">
    <property type="expression patterns" value="baseline and differential"/>
</dbReference>
<dbReference type="MassIVE" id="A0A2R8Y5H8"/>
<gene>
    <name evidence="2" type="primary">RIMBP2</name>
</gene>
<dbReference type="EMBL" id="AC063926">
    <property type="status" value="NOT_ANNOTATED_CDS"/>
    <property type="molecule type" value="Genomic_DNA"/>
</dbReference>
<dbReference type="OrthoDB" id="4158657at2759"/>
<name>A0A2R8Y5H8_HUMAN</name>
<reference evidence="2 3" key="2">
    <citation type="journal article" date="2004" name="Nature">
        <title>Finishing the euchromatic sequence of the human genome.</title>
        <authorList>
            <consortium name="International Human Genome Sequencing Consortium"/>
        </authorList>
    </citation>
    <scope>NUCLEOTIDE SEQUENCE [LARGE SCALE GENOMIC DNA]</scope>
</reference>
<reference evidence="2" key="5">
    <citation type="submission" date="2025-09" db="UniProtKB">
        <authorList>
            <consortium name="Ensembl"/>
        </authorList>
    </citation>
    <scope>IDENTIFICATION</scope>
</reference>
<protein>
    <submittedName>
        <fullName evidence="2">RIMS binding protein 2</fullName>
    </submittedName>
</protein>
<dbReference type="Ensembl" id="ENST00000541840.2">
    <property type="protein sequence ID" value="ENSP00000494817.1"/>
    <property type="gene ID" value="ENSG00000060709.17"/>
</dbReference>
<dbReference type="ChiTaRS" id="RIMBP2">
    <property type="organism name" value="human"/>
</dbReference>
<evidence type="ECO:0000256" key="1">
    <source>
        <dbReference type="SAM" id="Coils"/>
    </source>
</evidence>
<evidence type="ECO:0007829" key="5">
    <source>
        <dbReference type="ProteomicsDB" id="A0A2R8Y5H8"/>
    </source>
</evidence>
<sequence length="119" mass="13348">MREAAERRQQLQLEHDQALAVLSAKQQEIDLLQKAQVEAKKEHEGAVRLLESKVRELEEKCRTQSEQFNLLSRDLEKFRQHAGKIDLLGGSAVAPLDISTAPSKPFPQFMNGLATSLGK</sequence>
<reference evidence="2 3" key="3">
    <citation type="journal article" date="2006" name="Nature">
        <title>The finished DNA sequence of human chromosome 12.</title>
        <authorList>
            <consortium name="Baylor College of Medicine Human Genome Sequencing Center Sequence Production Team"/>
            <person name="Scherer S.E."/>
            <person name="Muzny D.M."/>
            <person name="Buhay C.J."/>
            <person name="Chen R."/>
            <person name="Cree A."/>
            <person name="Ding Y."/>
            <person name="Dugan-Rocha S."/>
            <person name="Gill R."/>
            <person name="Gunaratne P."/>
            <person name="Harris R.A."/>
            <person name="Hawes A.C."/>
            <person name="Hernandez J."/>
            <person name="Hodgson A.V."/>
            <person name="Hume J."/>
            <person name="Jackson A."/>
            <person name="Khan Z.M."/>
            <person name="Kovar-Smith C."/>
            <person name="Lewis L.R."/>
            <person name="Lozado R.J."/>
            <person name="Metzker M.L."/>
            <person name="Milosavljevic A."/>
            <person name="Miner G.R."/>
            <person name="Montgomery K.T."/>
            <person name="Morgan M.B."/>
            <person name="Nazareth L.V."/>
            <person name="Scott G."/>
            <person name="Sodergren E."/>
            <person name="Song X.Z."/>
            <person name="Steffen D."/>
            <person name="Lovering R.C."/>
            <person name="Wheeler D.A."/>
            <person name="Worley K.C."/>
            <person name="Yuan Y."/>
            <person name="Zhang Z."/>
            <person name="Adams C.Q."/>
            <person name="Ansari-Lari M.A."/>
            <person name="Ayele M."/>
            <person name="Brown M.J."/>
            <person name="Chen G."/>
            <person name="Chen Z."/>
            <person name="Clerc-Blankenburg K.P."/>
            <person name="Davis C."/>
            <person name="Delgado O."/>
            <person name="Dinh H.H."/>
            <person name="Draper H."/>
            <person name="Gonzalez-Garay M.L."/>
            <person name="Havlak P."/>
            <person name="Jackson L.R."/>
            <person name="Jacob L.S."/>
            <person name="Kelly S.H."/>
            <person name="Li L."/>
            <person name="Li Z."/>
            <person name="Liu J."/>
            <person name="Liu W."/>
            <person name="Lu J."/>
            <person name="Maheshwari M."/>
            <person name="Nguyen B.V."/>
            <person name="Okwuonu G.O."/>
            <person name="Pasternak S."/>
            <person name="Perez L.M."/>
            <person name="Plopper F.J."/>
            <person name="Santibanez J."/>
            <person name="Shen H."/>
            <person name="Tabor P.E."/>
            <person name="Verduzco D."/>
            <person name="Waldron L."/>
            <person name="Wang Q."/>
            <person name="Williams G.A."/>
            <person name="Zhang J."/>
            <person name="Zhou J."/>
            <person name="Allen C.C."/>
            <person name="Amin A.G."/>
            <person name="Anyalebechi V."/>
            <person name="Bailey M."/>
            <person name="Barbaria J.A."/>
            <person name="Bimage K.E."/>
            <person name="Bryant N.P."/>
            <person name="Burch P.E."/>
            <person name="Burkett C.E."/>
            <person name="Burrell K.L."/>
            <person name="Calderon E."/>
            <person name="Cardenas V."/>
            <person name="Carter K."/>
            <person name="Casias K."/>
            <person name="Cavazos I."/>
            <person name="Cavazos S.R."/>
            <person name="Ceasar H."/>
            <person name="Chacko J."/>
            <person name="Chan S.N."/>
            <person name="Chavez D."/>
            <person name="Christopoulos C."/>
            <person name="Chu J."/>
            <person name="Cockrell R."/>
            <person name="Cox C.D."/>
            <person name="Dang M."/>
            <person name="Dathorne S.R."/>
            <person name="David R."/>
            <person name="Davis C.M."/>
            <person name="Davy-Carroll L."/>
            <person name="Deshazo D.R."/>
            <person name="Donlin J.E."/>
            <person name="D'Souza L."/>
            <person name="Eaves K.A."/>
            <person name="Egan A."/>
            <person name="Emery-Cohen A.J."/>
            <person name="Escotto M."/>
            <person name="Flagg N."/>
            <person name="Forbes L.D."/>
            <person name="Gabisi A.M."/>
            <person name="Garza M."/>
            <person name="Hamilton C."/>
            <person name="Henderson N."/>
            <person name="Hernandez O."/>
            <person name="Hines S."/>
            <person name="Hogues M.E."/>
            <person name="Huang M."/>
            <person name="Idlebird D.G."/>
            <person name="Johnson R."/>
            <person name="Jolivet A."/>
            <person name="Jones S."/>
            <person name="Kagan R."/>
            <person name="King L.M."/>
            <person name="Leal B."/>
            <person name="Lebow H."/>
            <person name="Lee S."/>
            <person name="LeVan J.M."/>
            <person name="Lewis L.C."/>
            <person name="London P."/>
            <person name="Lorensuhewa L.M."/>
            <person name="Loulseged H."/>
            <person name="Lovett D.A."/>
            <person name="Lucier A."/>
            <person name="Lucier R.L."/>
            <person name="Ma J."/>
            <person name="Madu R.C."/>
            <person name="Mapua P."/>
            <person name="Martindale A.D."/>
            <person name="Martinez E."/>
            <person name="Massey E."/>
            <person name="Mawhiney S."/>
            <person name="Meador M.G."/>
            <person name="Mendez S."/>
            <person name="Mercado C."/>
            <person name="Mercado I.C."/>
            <person name="Merritt C.E."/>
            <person name="Miner Z.L."/>
            <person name="Minja E."/>
            <person name="Mitchell T."/>
            <person name="Mohabbat F."/>
            <person name="Mohabbat K."/>
            <person name="Montgomery B."/>
            <person name="Moore N."/>
            <person name="Morris S."/>
            <person name="Munidasa M."/>
            <person name="Ngo R.N."/>
            <person name="Nguyen N.B."/>
            <person name="Nickerson E."/>
            <person name="Nwaokelemeh O.O."/>
            <person name="Nwokenkwo S."/>
            <person name="Obregon M."/>
            <person name="Oguh M."/>
            <person name="Oragunye N."/>
            <person name="Oviedo R.J."/>
            <person name="Parish B.J."/>
            <person name="Parker D.N."/>
            <person name="Parrish J."/>
            <person name="Parks K.L."/>
            <person name="Paul H.A."/>
            <person name="Payton B.A."/>
            <person name="Perez A."/>
            <person name="Perrin W."/>
            <person name="Pickens A."/>
            <person name="Primus E.L."/>
            <person name="Pu L.L."/>
            <person name="Puazo M."/>
            <person name="Quiles M.M."/>
            <person name="Quiroz J.B."/>
            <person name="Rabata D."/>
            <person name="Reeves K."/>
            <person name="Ruiz S.J."/>
            <person name="Shao H."/>
            <person name="Sisson I."/>
            <person name="Sonaike T."/>
            <person name="Sorelle R.P."/>
            <person name="Sutton A.E."/>
            <person name="Svatek A.F."/>
            <person name="Svetz L.A."/>
            <person name="Tamerisa K.S."/>
            <person name="Taylor T.R."/>
            <person name="Teague B."/>
            <person name="Thomas N."/>
            <person name="Thorn R.D."/>
            <person name="Trejos Z.Y."/>
            <person name="Trevino B.K."/>
            <person name="Ukegbu O.N."/>
            <person name="Urban J.B."/>
            <person name="Vasquez L.I."/>
            <person name="Vera V.A."/>
            <person name="Villasana D.M."/>
            <person name="Wang L."/>
            <person name="Ward-Moore S."/>
            <person name="Warren J.T."/>
            <person name="Wei X."/>
            <person name="White F."/>
            <person name="Williamson A.L."/>
            <person name="Wleczyk R."/>
            <person name="Wooden H.S."/>
            <person name="Wooden S.H."/>
            <person name="Yen J."/>
            <person name="Yoon L."/>
            <person name="Yoon V."/>
            <person name="Zorrilla S.E."/>
            <person name="Nelson D."/>
            <person name="Kucherlapati R."/>
            <person name="Weinstock G."/>
            <person name="Gibbs R.A."/>
            <person name="null."/>
        </authorList>
    </citation>
    <scope>NUCLEOTIDE SEQUENCE [LARGE SCALE GENOMIC DNA]</scope>
</reference>
<keyword evidence="3" id="KW-1185">Reference proteome</keyword>
<dbReference type="PANTHER" id="PTHR14234">
    <property type="entry name" value="RIM BINDING PROTEIN-RELATED"/>
    <property type="match status" value="1"/>
</dbReference>
<dbReference type="HGNC" id="HGNC:30339">
    <property type="gene designation" value="RIMBP2"/>
</dbReference>
<dbReference type="EMBL" id="AC095350">
    <property type="status" value="NOT_ANNOTATED_CDS"/>
    <property type="molecule type" value="Genomic_DNA"/>
</dbReference>
<dbReference type="EMBL" id="AC073912">
    <property type="status" value="NOT_ANNOTATED_CDS"/>
    <property type="molecule type" value="Genomic_DNA"/>
</dbReference>
<evidence type="ECO:0000313" key="2">
    <source>
        <dbReference type="Ensembl" id="ENSP00000494817.1"/>
    </source>
</evidence>
<reference evidence="2" key="4">
    <citation type="submission" date="2025-08" db="UniProtKB">
        <authorList>
            <consortium name="Ensembl"/>
        </authorList>
    </citation>
    <scope>IDENTIFICATION</scope>
</reference>
<dbReference type="OMA" id="TAKCSPG"/>
<evidence type="ECO:0007829" key="4">
    <source>
        <dbReference type="PeptideAtlas" id="A0A2R8Y5H8"/>
    </source>
</evidence>
<reference evidence="2 3" key="1">
    <citation type="journal article" date="2001" name="Nature">
        <title>Initial sequencing and analysis of the human genome.</title>
        <authorList>
            <consortium name="International Human Genome Sequencing Consortium"/>
            <person name="Lander E.S."/>
            <person name="Linton L.M."/>
            <person name="Birren B."/>
            <person name="Nusbaum C."/>
            <person name="Zody M.C."/>
            <person name="Baldwin J."/>
            <person name="Devon K."/>
            <person name="Dewar K."/>
            <person name="Doyle M."/>
            <person name="FitzHugh W."/>
            <person name="Funke R."/>
            <person name="Gage D."/>
            <person name="Harris K."/>
            <person name="Heaford A."/>
            <person name="Howland J."/>
            <person name="Kann L."/>
            <person name="Lehoczky J."/>
            <person name="LeVine R."/>
            <person name="McEwan P."/>
            <person name="McKernan K."/>
            <person name="Meldrim J."/>
            <person name="Mesirov J.P."/>
            <person name="Miranda C."/>
            <person name="Morris W."/>
            <person name="Naylor J."/>
            <person name="Raymond C."/>
            <person name="Rosetti M."/>
            <person name="Santos R."/>
            <person name="Sheridan A."/>
            <person name="Sougnez C."/>
            <person name="Stange-Thomann N."/>
            <person name="Stojanovic N."/>
            <person name="Subramanian A."/>
            <person name="Wyman D."/>
            <person name="Rogers J."/>
            <person name="Sulston J."/>
            <person name="Ainscough R."/>
            <person name="Beck S."/>
            <person name="Bentley D."/>
            <person name="Burton J."/>
            <person name="Clee C."/>
            <person name="Carter N."/>
            <person name="Coulson A."/>
            <person name="Deadman R."/>
            <person name="Deloukas P."/>
            <person name="Dunham A."/>
            <person name="Dunham I."/>
            <person name="Durbin R."/>
            <person name="French L."/>
            <person name="Grafham D."/>
            <person name="Gregory S."/>
            <person name="Hubbard T."/>
            <person name="Humphray S."/>
            <person name="Hunt A."/>
            <person name="Jones M."/>
            <person name="Lloyd C."/>
            <person name="McMurray A."/>
            <person name="Matthews L."/>
            <person name="Mercer S."/>
            <person name="Milne S."/>
            <person name="Mullikin J.C."/>
            <person name="Mungall A."/>
            <person name="Plumb R."/>
            <person name="Ross M."/>
            <person name="Shownkeen R."/>
            <person name="Sims S."/>
            <person name="Waterston R.H."/>
            <person name="Wilson R.K."/>
            <person name="Hillier L.W."/>
            <person name="McPherson J.D."/>
            <person name="Marra M.A."/>
            <person name="Mardis E.R."/>
            <person name="Fulton L.A."/>
            <person name="Chinwalla A.T."/>
            <person name="Pepin K.H."/>
            <person name="Gish W.R."/>
            <person name="Chissoe S.L."/>
            <person name="Wendl M.C."/>
            <person name="Delehaunty K.D."/>
            <person name="Miner T.L."/>
            <person name="Delehaunty A."/>
            <person name="Kramer J.B."/>
            <person name="Cook L.L."/>
            <person name="Fulton R.S."/>
            <person name="Johnson D.L."/>
            <person name="Minx P.J."/>
            <person name="Clifton S.W."/>
            <person name="Hawkins T."/>
            <person name="Branscomb E."/>
            <person name="Predki P."/>
            <person name="Richardson P."/>
            <person name="Wenning S."/>
            <person name="Slezak T."/>
            <person name="Doggett N."/>
            <person name="Cheng J.F."/>
            <person name="Olsen A."/>
            <person name="Lucas S."/>
            <person name="Elkin C."/>
            <person name="Uberbacher E."/>
            <person name="Frazier M."/>
            <person name="Gibbs R.A."/>
            <person name="Muzny D.M."/>
            <person name="Scherer S.E."/>
            <person name="Bouck J.B."/>
            <person name="Sodergren E.J."/>
            <person name="Worley K.C."/>
            <person name="Rives C.M."/>
            <person name="Gorrell J.H."/>
            <person name="Metzker M.L."/>
            <person name="Naylor S.L."/>
            <person name="Kucherlapati R.S."/>
            <person name="Nelson D.L."/>
            <person name="Weinstock G.M."/>
            <person name="Sakaki Y."/>
            <person name="Fujiyama A."/>
            <person name="Hattori M."/>
            <person name="Yada T."/>
            <person name="Toyoda A."/>
            <person name="Itoh T."/>
            <person name="Kawagoe C."/>
            <person name="Watanabe H."/>
            <person name="Totoki Y."/>
            <person name="Taylor T."/>
            <person name="Weissenbach J."/>
            <person name="Heilig R."/>
            <person name="Saurin W."/>
            <person name="Artiguenave F."/>
            <person name="Brottier P."/>
            <person name="Bruls T."/>
            <person name="Pelletier E."/>
            <person name="Robert C."/>
            <person name="Wincker P."/>
            <person name="Smith D.R."/>
            <person name="Doucette-Stamm L."/>
            <person name="Rubenfield M."/>
            <person name="Weinstock K."/>
            <person name="Lee H.M."/>
            <person name="Dubois J."/>
            <person name="Rosenthal A."/>
            <person name="Platzer M."/>
            <person name="Nyakatura G."/>
            <person name="Taudien S."/>
            <person name="Rump A."/>
            <person name="Yang H."/>
            <person name="Yu J."/>
            <person name="Wang J."/>
            <person name="Huang G."/>
            <person name="Gu J."/>
            <person name="Hood L."/>
            <person name="Rowen L."/>
            <person name="Madan A."/>
            <person name="Qin S."/>
            <person name="Davis R.W."/>
            <person name="Federspiel N.A."/>
            <person name="Abola A.P."/>
            <person name="Proctor M.J."/>
            <person name="Myers R.M."/>
            <person name="Schmutz J."/>
            <person name="Dickson M."/>
            <person name="Grimwood J."/>
            <person name="Cox D.R."/>
            <person name="Olson M.V."/>
            <person name="Kaul R."/>
            <person name="Raymond C."/>
            <person name="Shimizu N."/>
            <person name="Kawasaki K."/>
            <person name="Minoshima S."/>
            <person name="Evans G.A."/>
            <person name="Athanasiou M."/>
            <person name="Schultz R."/>
            <person name="Roe B.A."/>
            <person name="Chen F."/>
            <person name="Pan H."/>
            <person name="Ramser J."/>
            <person name="Lehrach H."/>
            <person name="Reinhardt R."/>
            <person name="McCombie W.R."/>
            <person name="de la Bastide M."/>
            <person name="Dedhia N."/>
            <person name="Blocker H."/>
            <person name="Hornischer K."/>
            <person name="Nordsiek G."/>
            <person name="Agarwala R."/>
            <person name="Aravind L."/>
            <person name="Bailey J.A."/>
            <person name="Bateman A."/>
            <person name="Batzoglou S."/>
            <person name="Birney E."/>
            <person name="Bork P."/>
            <person name="Brown D.G."/>
            <person name="Burge C.B."/>
            <person name="Cerutti L."/>
            <person name="Chen H.C."/>
            <person name="Church D."/>
            <person name="Clamp M."/>
            <person name="Copley R.R."/>
            <person name="Doerks T."/>
            <person name="Eddy S.R."/>
            <person name="Eichler E.E."/>
            <person name="Furey T.S."/>
            <person name="Galagan J."/>
            <person name="Gilbert J.G."/>
            <person name="Harmon C."/>
            <person name="Hayashizaki Y."/>
            <person name="Haussler D."/>
            <person name="Hermjakob H."/>
            <person name="Hokamp K."/>
            <person name="Jang W."/>
            <person name="Johnson L.S."/>
            <person name="Jones T.A."/>
            <person name="Kasif S."/>
            <person name="Kaspryzk A."/>
            <person name="Kennedy S."/>
            <person name="Kent W.J."/>
            <person name="Kitts P."/>
            <person name="Koonin E.V."/>
            <person name="Korf I."/>
            <person name="Kulp D."/>
            <person name="Lancet D."/>
            <person name="Lowe T.M."/>
            <person name="McLysaght A."/>
            <person name="Mikkelsen T."/>
            <person name="Moran J.V."/>
            <person name="Mulder N."/>
            <person name="Pollara V.J."/>
            <person name="Ponting C.P."/>
            <person name="Schuler G."/>
            <person name="Schultz J."/>
            <person name="Slater G."/>
            <person name="Smit A.F."/>
            <person name="Stupka E."/>
            <person name="Szustakowski J."/>
            <person name="Thierry-Mieg D."/>
            <person name="Thierry-Mieg J."/>
            <person name="Wagner L."/>
            <person name="Wallis J."/>
            <person name="Wheeler R."/>
            <person name="Williams A."/>
            <person name="Wolf Y.I."/>
            <person name="Wolfe K.H."/>
            <person name="Yang S.P."/>
            <person name="Yeh R.F."/>
            <person name="Collins F."/>
            <person name="Guyer M.S."/>
            <person name="Peterson J."/>
            <person name="Felsenfeld A."/>
            <person name="Wetterstrand K.A."/>
            <person name="Patrinos A."/>
            <person name="Morgan M.J."/>
            <person name="de Jong P."/>
            <person name="Catanese J.J."/>
            <person name="Osoegawa K."/>
            <person name="Shizuya H."/>
            <person name="Choi S."/>
            <person name="Chen Y.J."/>
        </authorList>
    </citation>
    <scope>NUCLEOTIDE SEQUENCE [LARGE SCALE GENOMIC DNA]</scope>
</reference>
<keyword evidence="1" id="KW-0175">Coiled coil</keyword>
<dbReference type="GeneTree" id="ENSGT00950000183203"/>
<dbReference type="Ensembl" id="ENST00000541840.2">
    <property type="protein sequence ID" value="ENSP00000494817.1"/>
    <property type="gene ID" value="ENSG00000060709.18"/>
</dbReference>
<feature type="coiled-coil region" evidence="1">
    <location>
        <begin position="1"/>
        <end position="74"/>
    </location>
</feature>
<keyword evidence="4 5" id="KW-1267">Proteomics identification</keyword>
<dbReference type="PANTHER" id="PTHR14234:SF18">
    <property type="entry name" value="RIMS-BINDING PROTEIN 2"/>
    <property type="match status" value="1"/>
</dbReference>
<proteinExistence type="evidence at protein level"/>
<dbReference type="InterPro" id="IPR040325">
    <property type="entry name" value="RIMBP1/2/3"/>
</dbReference>
<dbReference type="AlphaFoldDB" id="A0A2R8Y5H8"/>
<dbReference type="OpenTargets" id="ENSG00000060709"/>
<dbReference type="Antibodypedia" id="65349">
    <property type="antibodies" value="46 antibodies from 13 providers"/>
</dbReference>
<evidence type="ECO:0000313" key="3">
    <source>
        <dbReference type="Proteomes" id="UP000005640"/>
    </source>
</evidence>
<dbReference type="VEuPathDB" id="HostDB:ENSG00000060709"/>
<feature type="non-terminal residue" evidence="2">
    <location>
        <position position="119"/>
    </location>
</feature>
<organism evidence="2 3">
    <name type="scientific">Homo sapiens</name>
    <name type="common">Human</name>
    <dbReference type="NCBI Taxonomy" id="9606"/>
    <lineage>
        <taxon>Eukaryota</taxon>
        <taxon>Metazoa</taxon>
        <taxon>Chordata</taxon>
        <taxon>Craniata</taxon>
        <taxon>Vertebrata</taxon>
        <taxon>Euteleostomi</taxon>
        <taxon>Mammalia</taxon>
        <taxon>Eutheria</taxon>
        <taxon>Euarchontoglires</taxon>
        <taxon>Primates</taxon>
        <taxon>Haplorrhini</taxon>
        <taxon>Catarrhini</taxon>
        <taxon>Hominidae</taxon>
        <taxon>Homo</taxon>
    </lineage>
</organism>
<dbReference type="Bgee" id="ENSG00000060709">
    <property type="expression patterns" value="Expressed in Brodmann (1909) area 10 and 146 other cell types or tissues"/>
</dbReference>
<dbReference type="SMR" id="A0A2R8Y5H8"/>
<dbReference type="Proteomes" id="UP000005640">
    <property type="component" value="Chromosome 12"/>
</dbReference>
<accession>A0A2R8Y5H8</accession>